<dbReference type="Proteomes" id="UP001292094">
    <property type="component" value="Unassembled WGS sequence"/>
</dbReference>
<dbReference type="AlphaFoldDB" id="A0AAE1TPA0"/>
<proteinExistence type="predicted"/>
<name>A0AAE1TPA0_9EUCA</name>
<comment type="caution">
    <text evidence="1">The sequence shown here is derived from an EMBL/GenBank/DDBJ whole genome shotgun (WGS) entry which is preliminary data.</text>
</comment>
<organism evidence="1 2">
    <name type="scientific">Petrolisthes manimaculis</name>
    <dbReference type="NCBI Taxonomy" id="1843537"/>
    <lineage>
        <taxon>Eukaryota</taxon>
        <taxon>Metazoa</taxon>
        <taxon>Ecdysozoa</taxon>
        <taxon>Arthropoda</taxon>
        <taxon>Crustacea</taxon>
        <taxon>Multicrustacea</taxon>
        <taxon>Malacostraca</taxon>
        <taxon>Eumalacostraca</taxon>
        <taxon>Eucarida</taxon>
        <taxon>Decapoda</taxon>
        <taxon>Pleocyemata</taxon>
        <taxon>Anomura</taxon>
        <taxon>Galatheoidea</taxon>
        <taxon>Porcellanidae</taxon>
        <taxon>Petrolisthes</taxon>
    </lineage>
</organism>
<gene>
    <name evidence="1" type="ORF">Pmani_034310</name>
</gene>
<dbReference type="EMBL" id="JAWZYT010004672">
    <property type="protein sequence ID" value="KAK4292968.1"/>
    <property type="molecule type" value="Genomic_DNA"/>
</dbReference>
<reference evidence="1" key="1">
    <citation type="submission" date="2023-11" db="EMBL/GenBank/DDBJ databases">
        <title>Genome assemblies of two species of porcelain crab, Petrolisthes cinctipes and Petrolisthes manimaculis (Anomura: Porcellanidae).</title>
        <authorList>
            <person name="Angst P."/>
        </authorList>
    </citation>
    <scope>NUCLEOTIDE SEQUENCE</scope>
    <source>
        <strain evidence="1">PB745_02</strain>
        <tissue evidence="1">Gill</tissue>
    </source>
</reference>
<keyword evidence="2" id="KW-1185">Reference proteome</keyword>
<evidence type="ECO:0000313" key="2">
    <source>
        <dbReference type="Proteomes" id="UP001292094"/>
    </source>
</evidence>
<sequence>MSSVNLHNCTRSHIDADFYHRAGGVRGPLVPPVTHHPVRRGVRSGTFTPINLNMLTSDVLSQVMLTEVAWCPRQPVYSHAVGPGRKITTRNSDVTRPGGTWWWWELEGPGRGGLTGGSGWRETEE</sequence>
<protein>
    <submittedName>
        <fullName evidence="1">Uncharacterized protein</fullName>
    </submittedName>
</protein>
<evidence type="ECO:0000313" key="1">
    <source>
        <dbReference type="EMBL" id="KAK4292968.1"/>
    </source>
</evidence>
<accession>A0AAE1TPA0</accession>